<evidence type="ECO:0000256" key="2">
    <source>
        <dbReference type="ARBA" id="ARBA00023125"/>
    </source>
</evidence>
<organism evidence="5 6">
    <name type="scientific">Candidatus Erysipelatoclostridium merdavium</name>
    <dbReference type="NCBI Taxonomy" id="2838566"/>
    <lineage>
        <taxon>Bacteria</taxon>
        <taxon>Bacillati</taxon>
        <taxon>Bacillota</taxon>
        <taxon>Erysipelotrichia</taxon>
        <taxon>Erysipelotrichales</taxon>
        <taxon>Erysipelotrichales incertae sedis</taxon>
    </lineage>
</organism>
<dbReference type="PANTHER" id="PTHR44846:SF4">
    <property type="entry name" value="HTH GNTR-TYPE DOMAIN-CONTAINING PROTEIN"/>
    <property type="match status" value="1"/>
</dbReference>
<keyword evidence="1" id="KW-0805">Transcription regulation</keyword>
<dbReference type="GO" id="GO:0003700">
    <property type="term" value="F:DNA-binding transcription factor activity"/>
    <property type="evidence" value="ECO:0007669"/>
    <property type="project" value="InterPro"/>
</dbReference>
<dbReference type="GO" id="GO:0045892">
    <property type="term" value="P:negative regulation of DNA-templated transcription"/>
    <property type="evidence" value="ECO:0007669"/>
    <property type="project" value="TreeGrafter"/>
</dbReference>
<dbReference type="SMART" id="SM00866">
    <property type="entry name" value="UTRA"/>
    <property type="match status" value="1"/>
</dbReference>
<dbReference type="Gene3D" id="1.10.10.10">
    <property type="entry name" value="Winged helix-like DNA-binding domain superfamily/Winged helix DNA-binding domain"/>
    <property type="match status" value="1"/>
</dbReference>
<protein>
    <submittedName>
        <fullName evidence="5">GntR family transcriptional regulator</fullName>
    </submittedName>
</protein>
<comment type="caution">
    <text evidence="5">The sequence shown here is derived from an EMBL/GenBank/DDBJ whole genome shotgun (WGS) entry which is preliminary data.</text>
</comment>
<evidence type="ECO:0000313" key="6">
    <source>
        <dbReference type="Proteomes" id="UP000886724"/>
    </source>
</evidence>
<reference evidence="5" key="2">
    <citation type="submission" date="2021-04" db="EMBL/GenBank/DDBJ databases">
        <authorList>
            <person name="Gilroy R."/>
        </authorList>
    </citation>
    <scope>NUCLEOTIDE SEQUENCE</scope>
    <source>
        <strain evidence="5">ChiGjej1B1-14440</strain>
    </source>
</reference>
<dbReference type="EMBL" id="DXET01000126">
    <property type="protein sequence ID" value="HIX81427.1"/>
    <property type="molecule type" value="Genomic_DNA"/>
</dbReference>
<dbReference type="SUPFAM" id="SSF46785">
    <property type="entry name" value="Winged helix' DNA-binding domain"/>
    <property type="match status" value="1"/>
</dbReference>
<dbReference type="InterPro" id="IPR036388">
    <property type="entry name" value="WH-like_DNA-bd_sf"/>
</dbReference>
<dbReference type="InterPro" id="IPR000524">
    <property type="entry name" value="Tscrpt_reg_HTH_GntR"/>
</dbReference>
<proteinExistence type="predicted"/>
<evidence type="ECO:0000256" key="1">
    <source>
        <dbReference type="ARBA" id="ARBA00023015"/>
    </source>
</evidence>
<dbReference type="PANTHER" id="PTHR44846">
    <property type="entry name" value="MANNOSYL-D-GLYCERATE TRANSPORT/METABOLISM SYSTEM REPRESSOR MNGR-RELATED"/>
    <property type="match status" value="1"/>
</dbReference>
<dbReference type="Pfam" id="PF00392">
    <property type="entry name" value="GntR"/>
    <property type="match status" value="1"/>
</dbReference>
<evidence type="ECO:0000256" key="3">
    <source>
        <dbReference type="ARBA" id="ARBA00023163"/>
    </source>
</evidence>
<evidence type="ECO:0000259" key="4">
    <source>
        <dbReference type="PROSITE" id="PS50949"/>
    </source>
</evidence>
<dbReference type="InterPro" id="IPR028978">
    <property type="entry name" value="Chorismate_lyase_/UTRA_dom_sf"/>
</dbReference>
<dbReference type="Gene3D" id="3.40.1410.10">
    <property type="entry name" value="Chorismate lyase-like"/>
    <property type="match status" value="1"/>
</dbReference>
<dbReference type="GO" id="GO:0003677">
    <property type="term" value="F:DNA binding"/>
    <property type="evidence" value="ECO:0007669"/>
    <property type="project" value="UniProtKB-KW"/>
</dbReference>
<keyword evidence="3" id="KW-0804">Transcription</keyword>
<dbReference type="InterPro" id="IPR011663">
    <property type="entry name" value="UTRA"/>
</dbReference>
<dbReference type="PROSITE" id="PS50949">
    <property type="entry name" value="HTH_GNTR"/>
    <property type="match status" value="1"/>
</dbReference>
<dbReference type="CDD" id="cd07377">
    <property type="entry name" value="WHTH_GntR"/>
    <property type="match status" value="1"/>
</dbReference>
<name>A0A9D1XLV1_9FIRM</name>
<dbReference type="SUPFAM" id="SSF64288">
    <property type="entry name" value="Chorismate lyase-like"/>
    <property type="match status" value="1"/>
</dbReference>
<dbReference type="AlphaFoldDB" id="A0A9D1XLV1"/>
<gene>
    <name evidence="5" type="ORF">H9980_05570</name>
</gene>
<dbReference type="PRINTS" id="PR00035">
    <property type="entry name" value="HTHGNTR"/>
</dbReference>
<dbReference type="Pfam" id="PF07702">
    <property type="entry name" value="UTRA"/>
    <property type="match status" value="1"/>
</dbReference>
<evidence type="ECO:0000313" key="5">
    <source>
        <dbReference type="EMBL" id="HIX81427.1"/>
    </source>
</evidence>
<sequence>MAKYETVANDIIARIKQKEFENTFKLPTEDEMIEYYQVSRNTIRSALKMLTSQGIIYSRQGSGFYIRQRNNDNSIPITGTNGLTHDFPNSAFSNQVIAVELLSADEQLAKKMLCEIGDLIYFCKRLRIIDDKKFALELSYYNKKIVPYLGKEIAEKSIYSYLQNDLKLKFGFADKHICAIKLDEQQADLLDLNPGDPGLVISDTVYLDNGLLFNVSQVIYNYKYANFYAASIR</sequence>
<dbReference type="Proteomes" id="UP000886724">
    <property type="component" value="Unassembled WGS sequence"/>
</dbReference>
<dbReference type="InterPro" id="IPR050679">
    <property type="entry name" value="Bact_HTH_transcr_reg"/>
</dbReference>
<keyword evidence="2" id="KW-0238">DNA-binding</keyword>
<dbReference type="InterPro" id="IPR036390">
    <property type="entry name" value="WH_DNA-bd_sf"/>
</dbReference>
<accession>A0A9D1XLV1</accession>
<dbReference type="SMART" id="SM00345">
    <property type="entry name" value="HTH_GNTR"/>
    <property type="match status" value="1"/>
</dbReference>
<reference evidence="5" key="1">
    <citation type="journal article" date="2021" name="PeerJ">
        <title>Extensive microbial diversity within the chicken gut microbiome revealed by metagenomics and culture.</title>
        <authorList>
            <person name="Gilroy R."/>
            <person name="Ravi A."/>
            <person name="Getino M."/>
            <person name="Pursley I."/>
            <person name="Horton D.L."/>
            <person name="Alikhan N.F."/>
            <person name="Baker D."/>
            <person name="Gharbi K."/>
            <person name="Hall N."/>
            <person name="Watson M."/>
            <person name="Adriaenssens E.M."/>
            <person name="Foster-Nyarko E."/>
            <person name="Jarju S."/>
            <person name="Secka A."/>
            <person name="Antonio M."/>
            <person name="Oren A."/>
            <person name="Chaudhuri R.R."/>
            <person name="La Ragione R."/>
            <person name="Hildebrand F."/>
            <person name="Pallen M.J."/>
        </authorList>
    </citation>
    <scope>NUCLEOTIDE SEQUENCE</scope>
    <source>
        <strain evidence="5">ChiGjej1B1-14440</strain>
    </source>
</reference>
<feature type="domain" description="HTH gntR-type" evidence="4">
    <location>
        <begin position="1"/>
        <end position="69"/>
    </location>
</feature>